<sequence length="330" mass="38601">MLQTASALDNYATIFVFHRFGDKRYPSTSVSLDDFRRELSYLKENGYQVISLEQLYKTISSGKEIPKKSVVITIDDGYRTTYKAFKILKEFKFPFTVFLYMETIDRYPDFLTLKQIREMEESGLVDFENHLYSHPSLAKLRAELPRESYLKVLKREAELSEKRFKEIFGRKPKFLAFPYGEYDKISVSFFKERGYKLLLTQDRGSYSGKGILVPRFAVVGNQSGFKNFVRNLQIEPLVVEEHKPDIGLIKTDLVEIAFKVEKPEEYKSCWIYLTGNGWVRGIREKSWIRSPFKLKLKKLRSRAGIRCINREMGKRAEFFYLIIGKGAKAP</sequence>
<dbReference type="PANTHER" id="PTHR34216:SF3">
    <property type="entry name" value="POLY-BETA-1,6-N-ACETYL-D-GLUCOSAMINE N-DEACETYLASE"/>
    <property type="match status" value="1"/>
</dbReference>
<evidence type="ECO:0000313" key="4">
    <source>
        <dbReference type="EMBL" id="RKQ63676.1"/>
    </source>
</evidence>
<evidence type="ECO:0000313" key="5">
    <source>
        <dbReference type="Proteomes" id="UP000280881"/>
    </source>
</evidence>
<evidence type="ECO:0000259" key="3">
    <source>
        <dbReference type="PROSITE" id="PS51677"/>
    </source>
</evidence>
<dbReference type="PROSITE" id="PS51677">
    <property type="entry name" value="NODB"/>
    <property type="match status" value="1"/>
</dbReference>
<proteinExistence type="predicted"/>
<dbReference type="InterPro" id="IPR002509">
    <property type="entry name" value="NODB_dom"/>
</dbReference>
<dbReference type="InterPro" id="IPR051398">
    <property type="entry name" value="Polysacch_Deacetylase"/>
</dbReference>
<name>A0A420W8N8_9BACT</name>
<gene>
    <name evidence="4" type="ORF">C7457_0556</name>
</gene>
<dbReference type="SUPFAM" id="SSF88713">
    <property type="entry name" value="Glycoside hydrolase/deacetylase"/>
    <property type="match status" value="1"/>
</dbReference>
<dbReference type="PANTHER" id="PTHR34216">
    <property type="match status" value="1"/>
</dbReference>
<organism evidence="4 5">
    <name type="scientific">Thermovibrio guaymasensis</name>
    <dbReference type="NCBI Taxonomy" id="240167"/>
    <lineage>
        <taxon>Bacteria</taxon>
        <taxon>Pseudomonadati</taxon>
        <taxon>Aquificota</taxon>
        <taxon>Aquificia</taxon>
        <taxon>Desulfurobacteriales</taxon>
        <taxon>Desulfurobacteriaceae</taxon>
        <taxon>Thermovibrio</taxon>
    </lineage>
</organism>
<comment type="subcellular location">
    <subcellularLocation>
        <location evidence="1">Secreted</location>
    </subcellularLocation>
</comment>
<accession>A0A420W8N8</accession>
<dbReference type="Gene3D" id="3.20.20.370">
    <property type="entry name" value="Glycoside hydrolase/deacetylase"/>
    <property type="match status" value="1"/>
</dbReference>
<reference evidence="4 5" key="1">
    <citation type="submission" date="2018-10" db="EMBL/GenBank/DDBJ databases">
        <title>Genomic Encyclopedia of Type Strains, Phase IV (KMG-IV): sequencing the most valuable type-strain genomes for metagenomic binning, comparative biology and taxonomic classification.</title>
        <authorList>
            <person name="Goeker M."/>
        </authorList>
    </citation>
    <scope>NUCLEOTIDE SEQUENCE [LARGE SCALE GENOMIC DNA]</scope>
    <source>
        <strain evidence="4 5">DSM 15521</strain>
    </source>
</reference>
<keyword evidence="5" id="KW-1185">Reference proteome</keyword>
<dbReference type="GO" id="GO:0005975">
    <property type="term" value="P:carbohydrate metabolic process"/>
    <property type="evidence" value="ECO:0007669"/>
    <property type="project" value="InterPro"/>
</dbReference>
<evidence type="ECO:0000256" key="2">
    <source>
        <dbReference type="ARBA" id="ARBA00022729"/>
    </source>
</evidence>
<dbReference type="AlphaFoldDB" id="A0A420W8N8"/>
<dbReference type="InterPro" id="IPR011330">
    <property type="entry name" value="Glyco_hydro/deAcase_b/a-brl"/>
</dbReference>
<dbReference type="EMBL" id="RBIE01000001">
    <property type="protein sequence ID" value="RKQ63676.1"/>
    <property type="molecule type" value="Genomic_DNA"/>
</dbReference>
<dbReference type="Proteomes" id="UP000280881">
    <property type="component" value="Unassembled WGS sequence"/>
</dbReference>
<protein>
    <submittedName>
        <fullName evidence="4">Polysaccharide deacetylase</fullName>
    </submittedName>
</protein>
<keyword evidence="2" id="KW-0732">Signal</keyword>
<comment type="caution">
    <text evidence="4">The sequence shown here is derived from an EMBL/GenBank/DDBJ whole genome shotgun (WGS) entry which is preliminary data.</text>
</comment>
<dbReference type="Pfam" id="PF01522">
    <property type="entry name" value="Polysacc_deac_1"/>
    <property type="match status" value="1"/>
</dbReference>
<evidence type="ECO:0000256" key="1">
    <source>
        <dbReference type="ARBA" id="ARBA00004613"/>
    </source>
</evidence>
<dbReference type="CDD" id="cd10973">
    <property type="entry name" value="CE4_DAC_u4_5s"/>
    <property type="match status" value="1"/>
</dbReference>
<dbReference type="GO" id="GO:0016810">
    <property type="term" value="F:hydrolase activity, acting on carbon-nitrogen (but not peptide) bonds"/>
    <property type="evidence" value="ECO:0007669"/>
    <property type="project" value="InterPro"/>
</dbReference>
<feature type="domain" description="NodB homology" evidence="3">
    <location>
        <begin position="68"/>
        <end position="330"/>
    </location>
</feature>
<dbReference type="GO" id="GO:0005576">
    <property type="term" value="C:extracellular region"/>
    <property type="evidence" value="ECO:0007669"/>
    <property type="project" value="UniProtKB-SubCell"/>
</dbReference>